<dbReference type="EMBL" id="MU864392">
    <property type="protein sequence ID" value="KAK4188173.1"/>
    <property type="molecule type" value="Genomic_DNA"/>
</dbReference>
<feature type="compositionally biased region" description="Basic and acidic residues" evidence="1">
    <location>
        <begin position="783"/>
        <end position="796"/>
    </location>
</feature>
<dbReference type="InterPro" id="IPR036465">
    <property type="entry name" value="vWFA_dom_sf"/>
</dbReference>
<accession>A0AAN6WV20</accession>
<evidence type="ECO:0008006" key="5">
    <source>
        <dbReference type="Google" id="ProtNLM"/>
    </source>
</evidence>
<evidence type="ECO:0000313" key="3">
    <source>
        <dbReference type="EMBL" id="KAK4188173.1"/>
    </source>
</evidence>
<evidence type="ECO:0000256" key="2">
    <source>
        <dbReference type="SAM" id="SignalP"/>
    </source>
</evidence>
<reference evidence="3" key="2">
    <citation type="submission" date="2023-05" db="EMBL/GenBank/DDBJ databases">
        <authorList>
            <consortium name="Lawrence Berkeley National Laboratory"/>
            <person name="Steindorff A."/>
            <person name="Hensen N."/>
            <person name="Bonometti L."/>
            <person name="Westerberg I."/>
            <person name="Brannstrom I.O."/>
            <person name="Guillou S."/>
            <person name="Cros-Aarteil S."/>
            <person name="Calhoun S."/>
            <person name="Haridas S."/>
            <person name="Kuo A."/>
            <person name="Mondo S."/>
            <person name="Pangilinan J."/>
            <person name="Riley R."/>
            <person name="Labutti K."/>
            <person name="Andreopoulos B."/>
            <person name="Lipzen A."/>
            <person name="Chen C."/>
            <person name="Yanf M."/>
            <person name="Daum C."/>
            <person name="Ng V."/>
            <person name="Clum A."/>
            <person name="Ohm R."/>
            <person name="Martin F."/>
            <person name="Silar P."/>
            <person name="Natvig D."/>
            <person name="Lalanne C."/>
            <person name="Gautier V."/>
            <person name="Ament-Velasquez S.L."/>
            <person name="Kruys A."/>
            <person name="Hutchinson M.I."/>
            <person name="Powell A.J."/>
            <person name="Barry K."/>
            <person name="Miller A.N."/>
            <person name="Grigoriev I.V."/>
            <person name="Debuchy R."/>
            <person name="Gladieux P."/>
            <person name="Thoren M.H."/>
            <person name="Johannesson H."/>
        </authorList>
    </citation>
    <scope>NUCLEOTIDE SEQUENCE</scope>
    <source>
        <strain evidence="3">PSN309</strain>
    </source>
</reference>
<feature type="compositionally biased region" description="Low complexity" evidence="1">
    <location>
        <begin position="765"/>
        <end position="779"/>
    </location>
</feature>
<dbReference type="Proteomes" id="UP001302126">
    <property type="component" value="Unassembled WGS sequence"/>
</dbReference>
<feature type="region of interest" description="Disordered" evidence="1">
    <location>
        <begin position="757"/>
        <end position="812"/>
    </location>
</feature>
<comment type="caution">
    <text evidence="3">The sequence shown here is derived from an EMBL/GenBank/DDBJ whole genome shotgun (WGS) entry which is preliminary data.</text>
</comment>
<name>A0AAN6WV20_9PEZI</name>
<gene>
    <name evidence="3" type="ORF">QBC35DRAFT_497173</name>
</gene>
<proteinExistence type="predicted"/>
<dbReference type="CDD" id="cd00198">
    <property type="entry name" value="vWFA"/>
    <property type="match status" value="1"/>
</dbReference>
<evidence type="ECO:0000256" key="1">
    <source>
        <dbReference type="SAM" id="MobiDB-lite"/>
    </source>
</evidence>
<dbReference type="Gene3D" id="3.40.50.410">
    <property type="entry name" value="von Willebrand factor, type A domain"/>
    <property type="match status" value="1"/>
</dbReference>
<keyword evidence="4" id="KW-1185">Reference proteome</keyword>
<feature type="chain" id="PRO_5042979648" description="VWFA domain-containing protein" evidence="2">
    <location>
        <begin position="24"/>
        <end position="812"/>
    </location>
</feature>
<reference evidence="3" key="1">
    <citation type="journal article" date="2023" name="Mol. Phylogenet. Evol.">
        <title>Genome-scale phylogeny and comparative genomics of the fungal order Sordariales.</title>
        <authorList>
            <person name="Hensen N."/>
            <person name="Bonometti L."/>
            <person name="Westerberg I."/>
            <person name="Brannstrom I.O."/>
            <person name="Guillou S."/>
            <person name="Cros-Aarteil S."/>
            <person name="Calhoun S."/>
            <person name="Haridas S."/>
            <person name="Kuo A."/>
            <person name="Mondo S."/>
            <person name="Pangilinan J."/>
            <person name="Riley R."/>
            <person name="LaButti K."/>
            <person name="Andreopoulos B."/>
            <person name="Lipzen A."/>
            <person name="Chen C."/>
            <person name="Yan M."/>
            <person name="Daum C."/>
            <person name="Ng V."/>
            <person name="Clum A."/>
            <person name="Steindorff A."/>
            <person name="Ohm R.A."/>
            <person name="Martin F."/>
            <person name="Silar P."/>
            <person name="Natvig D.O."/>
            <person name="Lalanne C."/>
            <person name="Gautier V."/>
            <person name="Ament-Velasquez S.L."/>
            <person name="Kruys A."/>
            <person name="Hutchinson M.I."/>
            <person name="Powell A.J."/>
            <person name="Barry K."/>
            <person name="Miller A.N."/>
            <person name="Grigoriev I.V."/>
            <person name="Debuchy R."/>
            <person name="Gladieux P."/>
            <person name="Hiltunen Thoren M."/>
            <person name="Johannesson H."/>
        </authorList>
    </citation>
    <scope>NUCLEOTIDE SEQUENCE</scope>
    <source>
        <strain evidence="3">PSN309</strain>
    </source>
</reference>
<protein>
    <recommendedName>
        <fullName evidence="5">VWFA domain-containing protein</fullName>
    </recommendedName>
</protein>
<feature type="signal peptide" evidence="2">
    <location>
        <begin position="1"/>
        <end position="23"/>
    </location>
</feature>
<sequence length="812" mass="88603">MTLARPLLLGTGCVLCLISTAVSFGTINAPYLIGQHNEHEMITRVAFQCPSGQKSDGICFEPRSLDQLAGYHQEVLGLPIPGGGFNGAVGAPDALDPVPEGAEAHCDDADYLDIPGYPQTRKEANEKLQICINHLRRQFRRGIVAADQLIDERSRVRPSAVDFSFPGDCTFFFPSLQVEIFSRPKCSAIEGFGRALHGVQDFYSHSNWGDQTDTSRPISESNPPGLAMNCTAPFLDLTATGPIPEDQIPHNLTTGCFILPDGTPGSLDCAGRITHHTLCKDYGIIHLDGTISDAGPGNPRSDVAPTNFVNAVRLAIQSSQEAWATFRKALIEEYGEIRGNMMICAMVRDDPVKDCRMRTTVFALDRSAKSSKPDPERAAYRVAQLVTNELRDRLSESRFDRMEVIEFAERPKVVSPMGYPAMVKFGDLDLVGTANIGRALDLAINETIKTQPETFADRAAVVLISTGMEAEEPNKSVNYILTQLQRAKDEGIRVHYGCLSVPAIEPEPEQDGHWKPRECAPGHSVIPAVMRTGGLFSYIHTLDDVKTIYSYVDLIIERGLATTDELVPENSALYPGIAVADVLDTDHPKTWFHYRASSGENVTFTLKDRALDGQGLGGGWGCFSVTLWDKLSGRRLAAQSGCGIEPLYVKYHSLQMVELMLVAELGENHLHQHHNPINVEGTDLFRPFIGADDNRVTGGIVFTVEVDTNMPHKHTDTTSTTSSVVSAKETVGISLGASETKTAEYDTSETVEILEETETPVAGERSSSTRTATSDTTATVGLDDIRSGIKAEREQEQTGAMKGRVPPVKDEL</sequence>
<dbReference type="AlphaFoldDB" id="A0AAN6WV20"/>
<dbReference type="SUPFAM" id="SSF53300">
    <property type="entry name" value="vWA-like"/>
    <property type="match status" value="1"/>
</dbReference>
<organism evidence="3 4">
    <name type="scientific">Podospora australis</name>
    <dbReference type="NCBI Taxonomy" id="1536484"/>
    <lineage>
        <taxon>Eukaryota</taxon>
        <taxon>Fungi</taxon>
        <taxon>Dikarya</taxon>
        <taxon>Ascomycota</taxon>
        <taxon>Pezizomycotina</taxon>
        <taxon>Sordariomycetes</taxon>
        <taxon>Sordariomycetidae</taxon>
        <taxon>Sordariales</taxon>
        <taxon>Podosporaceae</taxon>
        <taxon>Podospora</taxon>
    </lineage>
</organism>
<evidence type="ECO:0000313" key="4">
    <source>
        <dbReference type="Proteomes" id="UP001302126"/>
    </source>
</evidence>
<keyword evidence="2" id="KW-0732">Signal</keyword>